<keyword evidence="1" id="KW-1133">Transmembrane helix</keyword>
<dbReference type="Proteomes" id="UP000188181">
    <property type="component" value="Chromosome"/>
</dbReference>
<name>A0A1Q2MFB2_9BACT</name>
<organism evidence="2 3">
    <name type="scientific">Limihaloglobus sulfuriphilus</name>
    <dbReference type="NCBI Taxonomy" id="1851148"/>
    <lineage>
        <taxon>Bacteria</taxon>
        <taxon>Pseudomonadati</taxon>
        <taxon>Planctomycetota</taxon>
        <taxon>Phycisphaerae</taxon>
        <taxon>Sedimentisphaerales</taxon>
        <taxon>Sedimentisphaeraceae</taxon>
        <taxon>Limihaloglobus</taxon>
    </lineage>
</organism>
<feature type="transmembrane region" description="Helical" evidence="1">
    <location>
        <begin position="56"/>
        <end position="80"/>
    </location>
</feature>
<evidence type="ECO:0000256" key="1">
    <source>
        <dbReference type="SAM" id="Phobius"/>
    </source>
</evidence>
<gene>
    <name evidence="2" type="ORF">SMSP2_01722</name>
</gene>
<keyword evidence="3" id="KW-1185">Reference proteome</keyword>
<keyword evidence="1" id="KW-0472">Membrane</keyword>
<protein>
    <submittedName>
        <fullName evidence="2">Uncharacterized protein</fullName>
    </submittedName>
</protein>
<proteinExistence type="predicted"/>
<keyword evidence="1" id="KW-0812">Transmembrane</keyword>
<reference evidence="3" key="1">
    <citation type="submission" date="2017-02" db="EMBL/GenBank/DDBJ databases">
        <title>Comparative genomics and description of representatives of a novel lineage of planctomycetes thriving in anoxic sediments.</title>
        <authorList>
            <person name="Spring S."/>
            <person name="Bunk B."/>
            <person name="Sproer C."/>
        </authorList>
    </citation>
    <scope>NUCLEOTIDE SEQUENCE [LARGE SCALE GENOMIC DNA]</scope>
    <source>
        <strain evidence="3">SM-Chi-D1</strain>
    </source>
</reference>
<evidence type="ECO:0000313" key="2">
    <source>
        <dbReference type="EMBL" id="AQQ71349.1"/>
    </source>
</evidence>
<dbReference type="KEGG" id="pbas:SMSP2_01722"/>
<dbReference type="AlphaFoldDB" id="A0A1Q2MFB2"/>
<evidence type="ECO:0000313" key="3">
    <source>
        <dbReference type="Proteomes" id="UP000188181"/>
    </source>
</evidence>
<sequence>MKSDIDSPSRLLVKQKKDGSQVFVVYVISRQAGHYYSSLIDLVEEIKVVNPTKTTWVYRTTKICGILSVYLIFSVARLIAANARAISQKRTTTCCSGQPFL</sequence>
<dbReference type="EMBL" id="CP019646">
    <property type="protein sequence ID" value="AQQ71349.1"/>
    <property type="molecule type" value="Genomic_DNA"/>
</dbReference>
<accession>A0A1Q2MFB2</accession>